<dbReference type="HOGENOM" id="CLU_056334_0_0_9"/>
<dbReference type="AlphaFoldDB" id="K4LR69"/>
<evidence type="ECO:0000313" key="1">
    <source>
        <dbReference type="EMBL" id="AFV10594.1"/>
    </source>
</evidence>
<accession>K4LR69</accession>
<dbReference type="Pfam" id="PF01955">
    <property type="entry name" value="CbiZ"/>
    <property type="match status" value="1"/>
</dbReference>
<keyword evidence="1" id="KW-0378">Hydrolase</keyword>
<dbReference type="EMBL" id="CP003732">
    <property type="protein sequence ID" value="AFV10594.1"/>
    <property type="molecule type" value="Genomic_DNA"/>
</dbReference>
<reference evidence="1 2" key="1">
    <citation type="journal article" date="2012" name="BMC Genomics">
        <title>Genome-guided analysis of physiological and morphological traits of the fermentative acetate oxidizer Thermacetogenium phaeum.</title>
        <authorList>
            <person name="Oehler D."/>
            <person name="Poehlein A."/>
            <person name="Leimbach A."/>
            <person name="Muller N."/>
            <person name="Daniel R."/>
            <person name="Gottschalk G."/>
            <person name="Schink B."/>
        </authorList>
    </citation>
    <scope>NUCLEOTIDE SEQUENCE [LARGE SCALE GENOMIC DNA]</scope>
    <source>
        <strain evidence="2">ATCC BAA-254 / DSM 26808 / PB</strain>
    </source>
</reference>
<name>K4LR69_THEPS</name>
<organism evidence="1 2">
    <name type="scientific">Thermacetogenium phaeum (strain ATCC BAA-254 / DSM 26808 / PB)</name>
    <dbReference type="NCBI Taxonomy" id="1089553"/>
    <lineage>
        <taxon>Bacteria</taxon>
        <taxon>Bacillati</taxon>
        <taxon>Bacillota</taxon>
        <taxon>Clostridia</taxon>
        <taxon>Thermoanaerobacterales</taxon>
        <taxon>Thermoanaerobacteraceae</taxon>
        <taxon>Thermacetogenium</taxon>
    </lineage>
</organism>
<dbReference type="eggNOG" id="COG1865">
    <property type="taxonomic scope" value="Bacteria"/>
</dbReference>
<proteinExistence type="predicted"/>
<dbReference type="EC" id="3.5.1.-" evidence="1"/>
<dbReference type="PANTHER" id="PTHR35336">
    <property type="entry name" value="ADENOSYLCOBINAMIDE AMIDOHYDROLASE"/>
    <property type="match status" value="1"/>
</dbReference>
<dbReference type="STRING" id="1089553.Tph_c03470"/>
<gene>
    <name evidence="1" type="primary">cbiZ</name>
    <name evidence="1" type="ordered locus">Tph_c03470</name>
</gene>
<dbReference type="RefSeq" id="WP_015049512.1">
    <property type="nucleotide sequence ID" value="NC_018870.1"/>
</dbReference>
<dbReference type="PANTHER" id="PTHR35336:SF5">
    <property type="entry name" value="ADENOSYLCOBINAMIDE AMIDOHYDROLASE"/>
    <property type="match status" value="1"/>
</dbReference>
<keyword evidence="2" id="KW-1185">Reference proteome</keyword>
<dbReference type="InterPro" id="IPR002808">
    <property type="entry name" value="AdoCbi_amidolase"/>
</dbReference>
<dbReference type="GO" id="GO:0016787">
    <property type="term" value="F:hydrolase activity"/>
    <property type="evidence" value="ECO:0007669"/>
    <property type="project" value="UniProtKB-KW"/>
</dbReference>
<dbReference type="KEGG" id="tpz:Tph_c03470"/>
<protein>
    <submittedName>
        <fullName evidence="1">Adenosylcobinamide amidohydrolase CbiZ</fullName>
        <ecNumber evidence="1">3.5.1.-</ecNumber>
    </submittedName>
</protein>
<evidence type="ECO:0000313" key="2">
    <source>
        <dbReference type="Proteomes" id="UP000000467"/>
    </source>
</evidence>
<dbReference type="Proteomes" id="UP000000467">
    <property type="component" value="Chromosome"/>
</dbReference>
<sequence length="369" mass="40385">MLLCTLSTGDTVYRYEKRIVVSFKQPRKVLSTSVLNGGYREDLTAVFNYDCSTGNDTCCSLRAPTYEEHMRLEAKELGFDPETVTGMGTAAQMENAAIKILKHKDLTVTAIVTGGVEVNGGRVGDPADYFQPVDKGILPKPGTINIMLVIDADMPPGTMARALVTCTEAKTAALQELMAGSNYSNGLATGSGTDQTIIIANPASALYLQSAGKHSKLGELIGRSVKSAVKEALLRQTGLSPQMQHSVLRRLKRFGVNEETLWQEYAKDGSGEIERQRFLDCLHRIDRDPRLVTYTSLYVHLLDQLIWELLSGEEAVQAGNELLLLVAGKFGVPGTVIGGPELQDCLQAWADMLVKIVRMNLNVEQRIEH</sequence>
<dbReference type="OrthoDB" id="9767827at2"/>
<dbReference type="InterPro" id="IPR052209">
    <property type="entry name" value="CbiZ"/>
</dbReference>